<comment type="caution">
    <text evidence="2">The sequence shown here is derived from an EMBL/GenBank/DDBJ whole genome shotgun (WGS) entry which is preliminary data.</text>
</comment>
<evidence type="ECO:0000259" key="1">
    <source>
        <dbReference type="PROSITE" id="PS50943"/>
    </source>
</evidence>
<accession>A0A918VMR1</accession>
<organism evidence="2 3">
    <name type="scientific">Streptomyces echinoruber</name>
    <dbReference type="NCBI Taxonomy" id="68898"/>
    <lineage>
        <taxon>Bacteria</taxon>
        <taxon>Bacillati</taxon>
        <taxon>Actinomycetota</taxon>
        <taxon>Actinomycetes</taxon>
        <taxon>Kitasatosporales</taxon>
        <taxon>Streptomycetaceae</taxon>
        <taxon>Streptomyces</taxon>
    </lineage>
</organism>
<keyword evidence="3" id="KW-1185">Reference proteome</keyword>
<gene>
    <name evidence="2" type="ORF">GCM10010389_56310</name>
</gene>
<evidence type="ECO:0000313" key="2">
    <source>
        <dbReference type="EMBL" id="GHA09855.1"/>
    </source>
</evidence>
<dbReference type="InterPro" id="IPR043917">
    <property type="entry name" value="DUF5753"/>
</dbReference>
<dbReference type="InterPro" id="IPR010982">
    <property type="entry name" value="Lambda_DNA-bd_dom_sf"/>
</dbReference>
<dbReference type="PROSITE" id="PS50943">
    <property type="entry name" value="HTH_CROC1"/>
    <property type="match status" value="1"/>
</dbReference>
<dbReference type="Pfam" id="PF13560">
    <property type="entry name" value="HTH_31"/>
    <property type="match status" value="1"/>
</dbReference>
<dbReference type="InterPro" id="IPR001387">
    <property type="entry name" value="Cro/C1-type_HTH"/>
</dbReference>
<dbReference type="SUPFAM" id="SSF47413">
    <property type="entry name" value="lambda repressor-like DNA-binding domains"/>
    <property type="match status" value="1"/>
</dbReference>
<feature type="domain" description="HTH cro/C1-type" evidence="1">
    <location>
        <begin position="63"/>
        <end position="103"/>
    </location>
</feature>
<dbReference type="AlphaFoldDB" id="A0A918VMR1"/>
<name>A0A918VMR1_9ACTN</name>
<dbReference type="Proteomes" id="UP000623010">
    <property type="component" value="Unassembled WGS sequence"/>
</dbReference>
<proteinExistence type="predicted"/>
<evidence type="ECO:0000313" key="3">
    <source>
        <dbReference type="Proteomes" id="UP000623010"/>
    </source>
</evidence>
<reference evidence="2" key="2">
    <citation type="submission" date="2020-09" db="EMBL/GenBank/DDBJ databases">
        <authorList>
            <person name="Sun Q."/>
            <person name="Ohkuma M."/>
        </authorList>
    </citation>
    <scope>NUCLEOTIDE SEQUENCE</scope>
    <source>
        <strain evidence="2">JCM 5016</strain>
    </source>
</reference>
<dbReference type="Gene3D" id="1.10.260.40">
    <property type="entry name" value="lambda repressor-like DNA-binding domains"/>
    <property type="match status" value="1"/>
</dbReference>
<dbReference type="Pfam" id="PF19054">
    <property type="entry name" value="DUF5753"/>
    <property type="match status" value="1"/>
</dbReference>
<sequence>MRSVAVREASGSVRAVRGDRVRAAGVGPGRARARREGADVGDWDAGLEDEEAGAVMRTVARQLKLWREAAGLTQAEFGAAIGYGEELVSSVERGRRIPRPEYLDSADEVLGAGGRIAAMKKDVAEVRYPKKVRDLKKLEAEAVELCAYNNSVVHGLLQTEEYARAVFSARRPAFTEEEVDQQVAARLARQEILDPATGRRVFSFVQCESTLRRPIGGRMVMQRQLERLLELAQQRNVDLQVLPLDREENSGTDGSFRLLKLKDGATVAFSEAPLTSRVMTNPKETTVLDIRYGVIRAQALSPRESLAFIEKVLGEKGT</sequence>
<dbReference type="SMART" id="SM00530">
    <property type="entry name" value="HTH_XRE"/>
    <property type="match status" value="1"/>
</dbReference>
<protein>
    <submittedName>
        <fullName evidence="2">Transcriptional regulator</fullName>
    </submittedName>
</protein>
<dbReference type="GO" id="GO:0003677">
    <property type="term" value="F:DNA binding"/>
    <property type="evidence" value="ECO:0007669"/>
    <property type="project" value="InterPro"/>
</dbReference>
<reference evidence="2" key="1">
    <citation type="journal article" date="2014" name="Int. J. Syst. Evol. Microbiol.">
        <title>Complete genome sequence of Corynebacterium casei LMG S-19264T (=DSM 44701T), isolated from a smear-ripened cheese.</title>
        <authorList>
            <consortium name="US DOE Joint Genome Institute (JGI-PGF)"/>
            <person name="Walter F."/>
            <person name="Albersmeier A."/>
            <person name="Kalinowski J."/>
            <person name="Ruckert C."/>
        </authorList>
    </citation>
    <scope>NUCLEOTIDE SEQUENCE</scope>
    <source>
        <strain evidence="2">JCM 5016</strain>
    </source>
</reference>
<dbReference type="CDD" id="cd00093">
    <property type="entry name" value="HTH_XRE"/>
    <property type="match status" value="1"/>
</dbReference>
<dbReference type="EMBL" id="BMWH01000030">
    <property type="protein sequence ID" value="GHA09855.1"/>
    <property type="molecule type" value="Genomic_DNA"/>
</dbReference>